<evidence type="ECO:0000313" key="4">
    <source>
        <dbReference type="Proteomes" id="UP000184251"/>
    </source>
</evidence>
<gene>
    <name evidence="3" type="ORF">SAMN02746064_00259</name>
</gene>
<proteinExistence type="inferred from homology"/>
<evidence type="ECO:0000259" key="2">
    <source>
        <dbReference type="Pfam" id="PF02481"/>
    </source>
</evidence>
<comment type="similarity">
    <text evidence="1">Belongs to the DprA/Smf family.</text>
</comment>
<dbReference type="PANTHER" id="PTHR43022">
    <property type="entry name" value="PROTEIN SMF"/>
    <property type="match status" value="1"/>
</dbReference>
<dbReference type="Pfam" id="PF02481">
    <property type="entry name" value="DNA_processg_A"/>
    <property type="match status" value="1"/>
</dbReference>
<organism evidence="3 4">
    <name type="scientific">Alkalibacter saccharofermentans DSM 14828</name>
    <dbReference type="NCBI Taxonomy" id="1120975"/>
    <lineage>
        <taxon>Bacteria</taxon>
        <taxon>Bacillati</taxon>
        <taxon>Bacillota</taxon>
        <taxon>Clostridia</taxon>
        <taxon>Eubacteriales</taxon>
        <taxon>Eubacteriaceae</taxon>
        <taxon>Alkalibacter</taxon>
    </lineage>
</organism>
<dbReference type="SUPFAM" id="SSF102405">
    <property type="entry name" value="MCP/YpsA-like"/>
    <property type="match status" value="1"/>
</dbReference>
<dbReference type="RefSeq" id="WP_073269248.1">
    <property type="nucleotide sequence ID" value="NZ_FQTU01000001.1"/>
</dbReference>
<dbReference type="STRING" id="1120975.SAMN02746064_00259"/>
<evidence type="ECO:0000313" key="3">
    <source>
        <dbReference type="EMBL" id="SHE31492.1"/>
    </source>
</evidence>
<protein>
    <submittedName>
        <fullName evidence="3">DNA processing protein</fullName>
    </submittedName>
</protein>
<name>A0A1M4SH51_9FIRM</name>
<accession>A0A1M4SH51</accession>
<dbReference type="OrthoDB" id="9785707at2"/>
<keyword evidence="4" id="KW-1185">Reference proteome</keyword>
<dbReference type="AlphaFoldDB" id="A0A1M4SH51"/>
<dbReference type="Proteomes" id="UP000184251">
    <property type="component" value="Unassembled WGS sequence"/>
</dbReference>
<dbReference type="GO" id="GO:0009294">
    <property type="term" value="P:DNA-mediated transformation"/>
    <property type="evidence" value="ECO:0007669"/>
    <property type="project" value="InterPro"/>
</dbReference>
<dbReference type="EMBL" id="FQTU01000001">
    <property type="protein sequence ID" value="SHE31492.1"/>
    <property type="molecule type" value="Genomic_DNA"/>
</dbReference>
<feature type="domain" description="Smf/DprA SLOG" evidence="2">
    <location>
        <begin position="78"/>
        <end position="270"/>
    </location>
</feature>
<evidence type="ECO:0000256" key="1">
    <source>
        <dbReference type="ARBA" id="ARBA00006525"/>
    </source>
</evidence>
<dbReference type="Gene3D" id="3.40.50.450">
    <property type="match status" value="1"/>
</dbReference>
<dbReference type="InterPro" id="IPR057666">
    <property type="entry name" value="DrpA_SLOG"/>
</dbReference>
<dbReference type="InterPro" id="IPR003488">
    <property type="entry name" value="DprA"/>
</dbReference>
<dbReference type="PANTHER" id="PTHR43022:SF1">
    <property type="entry name" value="PROTEIN SMF"/>
    <property type="match status" value="1"/>
</dbReference>
<reference evidence="3 4" key="1">
    <citation type="submission" date="2016-11" db="EMBL/GenBank/DDBJ databases">
        <authorList>
            <person name="Jaros S."/>
            <person name="Januszkiewicz K."/>
            <person name="Wedrychowicz H."/>
        </authorList>
    </citation>
    <scope>NUCLEOTIDE SEQUENCE [LARGE SCALE GENOMIC DNA]</scope>
    <source>
        <strain evidence="3 4">DSM 14828</strain>
    </source>
</reference>
<sequence>MDATEKILTLSQIDRIGSATIRHAYDFFSDFDSATFKDLIKFVQMVRNFNIDPEAVTKALRKKDDIIDSCLKDDVEICSFVDDDYPDKFSMVEVSPSVLYLKGNRDILKDRLVGIIGTRNPTQQGRKIACDYGRVSAGEGIGVVSGLAAGCDTCAHVGAVETNGMTVAVLPGGINRIYPKENTGLAEAILDKGGLLLSEYHPDEGVENYKFISRDKLQACLSEKVFVVESGVTGGTMHTVNFTLQQSKPVGVAMYGLMKTSQRKGNLMLLGSCKHKIIPVDGEDDFKVFINEKA</sequence>